<proteinExistence type="predicted"/>
<evidence type="ECO:0000313" key="1">
    <source>
        <dbReference type="EMBL" id="KZT76323.1"/>
    </source>
</evidence>
<dbReference type="Proteomes" id="UP000250235">
    <property type="component" value="Unassembled WGS sequence"/>
</dbReference>
<evidence type="ECO:0000313" key="2">
    <source>
        <dbReference type="Proteomes" id="UP000250235"/>
    </source>
</evidence>
<protein>
    <submittedName>
        <fullName evidence="1">Uncharacterized protein</fullName>
    </submittedName>
</protein>
<accession>A0A2Z6ZZT0</accession>
<gene>
    <name evidence="1" type="ORF">F511_46651</name>
</gene>
<name>A0A2Z6ZZT0_9LAMI</name>
<organism evidence="1 2">
    <name type="scientific">Dorcoceras hygrometricum</name>
    <dbReference type="NCBI Taxonomy" id="472368"/>
    <lineage>
        <taxon>Eukaryota</taxon>
        <taxon>Viridiplantae</taxon>
        <taxon>Streptophyta</taxon>
        <taxon>Embryophyta</taxon>
        <taxon>Tracheophyta</taxon>
        <taxon>Spermatophyta</taxon>
        <taxon>Magnoliopsida</taxon>
        <taxon>eudicotyledons</taxon>
        <taxon>Gunneridae</taxon>
        <taxon>Pentapetalae</taxon>
        <taxon>asterids</taxon>
        <taxon>lamiids</taxon>
        <taxon>Lamiales</taxon>
        <taxon>Gesneriaceae</taxon>
        <taxon>Didymocarpoideae</taxon>
        <taxon>Trichosporeae</taxon>
        <taxon>Loxocarpinae</taxon>
        <taxon>Dorcoceras</taxon>
    </lineage>
</organism>
<dbReference type="EMBL" id="KV133488">
    <property type="protein sequence ID" value="KZT76323.1"/>
    <property type="molecule type" value="Genomic_DNA"/>
</dbReference>
<sequence>MMRALAAQEAVHSRALGRAIAPHDCASLADRCCTLLRRLCDDERALSAAVGAAVRRAWRDVAHGSRAIFSCGGRRPAAAPAMLRRCRDGWSEFF</sequence>
<reference evidence="1 2" key="1">
    <citation type="journal article" date="2015" name="Proc. Natl. Acad. Sci. U.S.A.">
        <title>The resurrection genome of Boea hygrometrica: A blueprint for survival of dehydration.</title>
        <authorList>
            <person name="Xiao L."/>
            <person name="Yang G."/>
            <person name="Zhang L."/>
            <person name="Yang X."/>
            <person name="Zhao S."/>
            <person name="Ji Z."/>
            <person name="Zhou Q."/>
            <person name="Hu M."/>
            <person name="Wang Y."/>
            <person name="Chen M."/>
            <person name="Xu Y."/>
            <person name="Jin H."/>
            <person name="Xiao X."/>
            <person name="Hu G."/>
            <person name="Bao F."/>
            <person name="Hu Y."/>
            <person name="Wan P."/>
            <person name="Li L."/>
            <person name="Deng X."/>
            <person name="Kuang T."/>
            <person name="Xiang C."/>
            <person name="Zhu J.K."/>
            <person name="Oliver M.J."/>
            <person name="He Y."/>
        </authorList>
    </citation>
    <scope>NUCLEOTIDE SEQUENCE [LARGE SCALE GENOMIC DNA]</scope>
    <source>
        <strain evidence="2">cv. XS01</strain>
    </source>
</reference>
<keyword evidence="2" id="KW-1185">Reference proteome</keyword>
<dbReference type="AlphaFoldDB" id="A0A2Z6ZZT0"/>